<feature type="transmembrane region" description="Helical" evidence="7">
    <location>
        <begin position="313"/>
        <end position="334"/>
    </location>
</feature>
<feature type="domain" description="Major facilitator superfamily (MFS) profile" evidence="8">
    <location>
        <begin position="28"/>
        <end position="491"/>
    </location>
</feature>
<feature type="transmembrane region" description="Helical" evidence="7">
    <location>
        <begin position="419"/>
        <end position="437"/>
    </location>
</feature>
<dbReference type="Gene3D" id="1.20.1250.20">
    <property type="entry name" value="MFS general substrate transporter like domains"/>
    <property type="match status" value="1"/>
</dbReference>
<reference evidence="9 10" key="2">
    <citation type="journal article" date="2022" name="Arch. Microbiol.">
        <title>Rhodococcus pseudokoreensis sp. nov. isolated from the rhizosphere of young M26 apple rootstocks.</title>
        <authorList>
            <person name="Kampfer P."/>
            <person name="Glaeser S.P."/>
            <person name="Blom J."/>
            <person name="Wolf J."/>
            <person name="Benning S."/>
            <person name="Schloter M."/>
            <person name="Neumann-Schaal M."/>
        </authorList>
    </citation>
    <scope>NUCLEOTIDE SEQUENCE [LARGE SCALE GENOMIC DNA]</scope>
    <source>
        <strain evidence="9 10">R79</strain>
    </source>
</reference>
<keyword evidence="3 7" id="KW-0812">Transmembrane</keyword>
<keyword evidence="10" id="KW-1185">Reference proteome</keyword>
<dbReference type="Pfam" id="PF07690">
    <property type="entry name" value="MFS_1"/>
    <property type="match status" value="1"/>
</dbReference>
<dbReference type="PROSITE" id="PS50850">
    <property type="entry name" value="MFS"/>
    <property type="match status" value="1"/>
</dbReference>
<dbReference type="RefSeq" id="WP_206008944.1">
    <property type="nucleotide sequence ID" value="NZ_CP070619.1"/>
</dbReference>
<dbReference type="EMBL" id="CP070619">
    <property type="protein sequence ID" value="QSE92463.1"/>
    <property type="molecule type" value="Genomic_DNA"/>
</dbReference>
<dbReference type="Gene3D" id="1.20.1720.10">
    <property type="entry name" value="Multidrug resistance protein D"/>
    <property type="match status" value="1"/>
</dbReference>
<feature type="transmembrane region" description="Helical" evidence="7">
    <location>
        <begin position="346"/>
        <end position="367"/>
    </location>
</feature>
<dbReference type="PANTHER" id="PTHR42718:SF9">
    <property type="entry name" value="MAJOR FACILITATOR SUPERFAMILY MULTIDRUG TRANSPORTER MFSC"/>
    <property type="match status" value="1"/>
</dbReference>
<feature type="transmembrane region" description="Helical" evidence="7">
    <location>
        <begin position="182"/>
        <end position="202"/>
    </location>
</feature>
<dbReference type="InterPro" id="IPR020846">
    <property type="entry name" value="MFS_dom"/>
</dbReference>
<dbReference type="SUPFAM" id="SSF103473">
    <property type="entry name" value="MFS general substrate transporter"/>
    <property type="match status" value="1"/>
</dbReference>
<evidence type="ECO:0000313" key="9">
    <source>
        <dbReference type="EMBL" id="QSE92463.1"/>
    </source>
</evidence>
<feature type="transmembrane region" description="Helical" evidence="7">
    <location>
        <begin position="94"/>
        <end position="120"/>
    </location>
</feature>
<evidence type="ECO:0000313" key="10">
    <source>
        <dbReference type="Proteomes" id="UP000662986"/>
    </source>
</evidence>
<feature type="transmembrane region" description="Helical" evidence="7">
    <location>
        <begin position="60"/>
        <end position="82"/>
    </location>
</feature>
<dbReference type="InterPro" id="IPR011701">
    <property type="entry name" value="MFS"/>
</dbReference>
<gene>
    <name evidence="9" type="ORF">JWS13_29555</name>
</gene>
<feature type="transmembrane region" description="Helical" evidence="7">
    <location>
        <begin position="246"/>
        <end position="263"/>
    </location>
</feature>
<feature type="transmembrane region" description="Helical" evidence="7">
    <location>
        <begin position="465"/>
        <end position="484"/>
    </location>
</feature>
<dbReference type="PRINTS" id="PR01036">
    <property type="entry name" value="TCRTETB"/>
</dbReference>
<feature type="transmembrane region" description="Helical" evidence="7">
    <location>
        <begin position="156"/>
        <end position="176"/>
    </location>
</feature>
<name>A0A974W8Z7_9NOCA</name>
<feature type="transmembrane region" description="Helical" evidence="7">
    <location>
        <begin position="126"/>
        <end position="144"/>
    </location>
</feature>
<keyword evidence="4 7" id="KW-1133">Transmembrane helix</keyword>
<evidence type="ECO:0000256" key="5">
    <source>
        <dbReference type="ARBA" id="ARBA00023136"/>
    </source>
</evidence>
<sequence>MRTIVTGGLDVDARTTPDHASPRRPAWVLLIASFTAFLGGFNQSALNVVLPVIAGDLRPSAVATSWILLAYLVTMCSLLVVFGRIGDLVGRRRLFLSGVGLFALSSAVSAAAPTAGILIVGRGFQGAGAAMMFATGAALIASAYPPKQLGGAMGVYFAVNSLAQFLGPVIGGVIAAQLGWHWVLWPNVAVAVCTVATGFFVLPRDAPKSSGQRLDLLGAGLSIGAITTAITALSLGSGTGWTDLRIVGLFSASASSAVAFVWWERRAESPLVDLSLFAERIFRWANASSFLNCAARFPLVLLIALMFQTVHSSGAAIGGLAVVPVSIGTMLASLSYRLLERRFGAYLLGIVGSLMTGLGILIVLLSVTAHPYALFAGCGGLITGAGAGILVVANGATILRRCDQAALGSVSGIRSLVQMLGNTVGTSLCLAVVTAPLTGGDRSAIFGGHADSLDPAAFGDLRQGFHAAFGLLAVLALVGAVAAARARDGHRRRRAKFTRSPAREDGPGTPLGIG</sequence>
<feature type="transmembrane region" description="Helical" evidence="7">
    <location>
        <begin position="27"/>
        <end position="54"/>
    </location>
</feature>
<protein>
    <submittedName>
        <fullName evidence="9">MFS transporter</fullName>
    </submittedName>
</protein>
<evidence type="ECO:0000256" key="7">
    <source>
        <dbReference type="SAM" id="Phobius"/>
    </source>
</evidence>
<evidence type="ECO:0000256" key="2">
    <source>
        <dbReference type="ARBA" id="ARBA00022448"/>
    </source>
</evidence>
<comment type="subcellular location">
    <subcellularLocation>
        <location evidence="1">Cell membrane</location>
        <topology evidence="1">Multi-pass membrane protein</topology>
    </subcellularLocation>
</comment>
<evidence type="ECO:0000256" key="1">
    <source>
        <dbReference type="ARBA" id="ARBA00004651"/>
    </source>
</evidence>
<evidence type="ECO:0000256" key="4">
    <source>
        <dbReference type="ARBA" id="ARBA00022989"/>
    </source>
</evidence>
<dbReference type="PANTHER" id="PTHR42718">
    <property type="entry name" value="MAJOR FACILITATOR SUPERFAMILY MULTIDRUG TRANSPORTER MFSC"/>
    <property type="match status" value="1"/>
</dbReference>
<accession>A0A974W8Z7</accession>
<evidence type="ECO:0000259" key="8">
    <source>
        <dbReference type="PROSITE" id="PS50850"/>
    </source>
</evidence>
<feature type="transmembrane region" description="Helical" evidence="7">
    <location>
        <begin position="214"/>
        <end position="234"/>
    </location>
</feature>
<evidence type="ECO:0000256" key="6">
    <source>
        <dbReference type="SAM" id="MobiDB-lite"/>
    </source>
</evidence>
<dbReference type="InterPro" id="IPR036259">
    <property type="entry name" value="MFS_trans_sf"/>
</dbReference>
<feature type="transmembrane region" description="Helical" evidence="7">
    <location>
        <begin position="284"/>
        <end position="307"/>
    </location>
</feature>
<organism evidence="9 10">
    <name type="scientific">Rhodococcus pseudokoreensis</name>
    <dbReference type="NCBI Taxonomy" id="2811421"/>
    <lineage>
        <taxon>Bacteria</taxon>
        <taxon>Bacillati</taxon>
        <taxon>Actinomycetota</taxon>
        <taxon>Actinomycetes</taxon>
        <taxon>Mycobacteriales</taxon>
        <taxon>Nocardiaceae</taxon>
        <taxon>Rhodococcus</taxon>
    </lineage>
</organism>
<evidence type="ECO:0000256" key="3">
    <source>
        <dbReference type="ARBA" id="ARBA00022692"/>
    </source>
</evidence>
<reference evidence="9 10" key="1">
    <citation type="journal article" date="2021" name="Microbiol. Resour. Announc.">
        <title>Complete Genome Sequences of Two Rhodococcus sp. Strains with Large and Linear Chromosomes, Isolated from Apple Rhizosphere.</title>
        <authorList>
            <person name="Benning S."/>
            <person name="Brugnone N."/>
            <person name="Siani R."/>
            <person name="Kublik S."/>
            <person name="Schloter M."/>
            <person name="Rad V."/>
        </authorList>
    </citation>
    <scope>NUCLEOTIDE SEQUENCE [LARGE SCALE GENOMIC DNA]</scope>
    <source>
        <strain evidence="9 10">R79</strain>
    </source>
</reference>
<dbReference type="CDD" id="cd17321">
    <property type="entry name" value="MFS_MMR_MDR_like"/>
    <property type="match status" value="1"/>
</dbReference>
<dbReference type="Proteomes" id="UP000662986">
    <property type="component" value="Chromosome"/>
</dbReference>
<feature type="region of interest" description="Disordered" evidence="6">
    <location>
        <begin position="490"/>
        <end position="514"/>
    </location>
</feature>
<feature type="transmembrane region" description="Helical" evidence="7">
    <location>
        <begin position="373"/>
        <end position="399"/>
    </location>
</feature>
<keyword evidence="5 7" id="KW-0472">Membrane</keyword>
<keyword evidence="2" id="KW-0813">Transport</keyword>
<proteinExistence type="predicted"/>